<dbReference type="AlphaFoldDB" id="A0A2U3NLK0"/>
<feature type="binding site" evidence="15">
    <location>
        <position position="159"/>
    </location>
    <ligand>
        <name>[2Fe-2S] cluster</name>
        <dbReference type="ChEBI" id="CHEBI:190135"/>
    </ligand>
</feature>
<dbReference type="PIRSF" id="PIRSF000216">
    <property type="entry name" value="NADH_DH_24kDa"/>
    <property type="match status" value="1"/>
</dbReference>
<keyword evidence="4" id="KW-0874">Quinone</keyword>
<evidence type="ECO:0000256" key="15">
    <source>
        <dbReference type="PIRSR" id="PIRSR000216-1"/>
    </source>
</evidence>
<evidence type="ECO:0000256" key="14">
    <source>
        <dbReference type="ARBA" id="ARBA00058530"/>
    </source>
</evidence>
<dbReference type="Gene3D" id="1.10.10.1590">
    <property type="entry name" value="NADH-quinone oxidoreductase subunit E"/>
    <property type="match status" value="1"/>
</dbReference>
<evidence type="ECO:0000256" key="7">
    <source>
        <dbReference type="ARBA" id="ARBA00023004"/>
    </source>
</evidence>
<dbReference type="EMBL" id="FUFA01000001">
    <property type="protein sequence ID" value="SPM32401.1"/>
    <property type="molecule type" value="Genomic_DNA"/>
</dbReference>
<evidence type="ECO:0000256" key="1">
    <source>
        <dbReference type="ARBA" id="ARBA00010643"/>
    </source>
</evidence>
<dbReference type="STRING" id="1841860.GCA_900157375_00200"/>
<keyword evidence="8 15" id="KW-0411">Iron-sulfur</keyword>
<feature type="binding site" evidence="15">
    <location>
        <position position="123"/>
    </location>
    <ligand>
        <name>[2Fe-2S] cluster</name>
        <dbReference type="ChEBI" id="CHEBI:190135"/>
    </ligand>
</feature>
<dbReference type="GO" id="GO:0003954">
    <property type="term" value="F:NADH dehydrogenase activity"/>
    <property type="evidence" value="ECO:0007669"/>
    <property type="project" value="TreeGrafter"/>
</dbReference>
<evidence type="ECO:0000256" key="6">
    <source>
        <dbReference type="ARBA" id="ARBA00022967"/>
    </source>
</evidence>
<evidence type="ECO:0000256" key="5">
    <source>
        <dbReference type="ARBA" id="ARBA00022723"/>
    </source>
</evidence>
<dbReference type="InterPro" id="IPR042128">
    <property type="entry name" value="NuoE_dom"/>
</dbReference>
<dbReference type="GO" id="GO:0046872">
    <property type="term" value="F:metal ion binding"/>
    <property type="evidence" value="ECO:0007669"/>
    <property type="project" value="UniProtKB-KW"/>
</dbReference>
<dbReference type="CDD" id="cd03064">
    <property type="entry name" value="TRX_Fd_NuoE"/>
    <property type="match status" value="1"/>
</dbReference>
<evidence type="ECO:0000256" key="10">
    <source>
        <dbReference type="ARBA" id="ARBA00031580"/>
    </source>
</evidence>
<keyword evidence="6" id="KW-1278">Translocase</keyword>
<dbReference type="GO" id="GO:0048038">
    <property type="term" value="F:quinone binding"/>
    <property type="evidence" value="ECO:0007669"/>
    <property type="project" value="UniProtKB-KW"/>
</dbReference>
<keyword evidence="5 15" id="KW-0479">Metal-binding</keyword>
<comment type="cofactor">
    <cofactor evidence="15">
        <name>[2Fe-2S] cluster</name>
        <dbReference type="ChEBI" id="CHEBI:190135"/>
    </cofactor>
    <text evidence="15">Binds 1 [2Fe-2S] cluster.</text>
</comment>
<accession>A0A2U3NLK0</accession>
<keyword evidence="7 15" id="KW-0408">Iron</keyword>
<protein>
    <recommendedName>
        <fullName evidence="2">NADH-quinone oxidoreductase subunit E</fullName>
    </recommendedName>
    <alternativeName>
        <fullName evidence="10">NADH dehydrogenase I subunit E</fullName>
    </alternativeName>
    <alternativeName>
        <fullName evidence="11">NDH-1 subunit E</fullName>
    </alternativeName>
</protein>
<dbReference type="OrthoDB" id="9807941at2"/>
<dbReference type="PROSITE" id="PS01099">
    <property type="entry name" value="COMPLEX1_24K"/>
    <property type="match status" value="1"/>
</dbReference>
<dbReference type="NCBIfam" id="NF005721">
    <property type="entry name" value="PRK07539.1-1"/>
    <property type="match status" value="1"/>
</dbReference>
<keyword evidence="18" id="KW-1185">Reference proteome</keyword>
<dbReference type="InterPro" id="IPR002023">
    <property type="entry name" value="NuoE-like"/>
</dbReference>
<name>A0A2U3NLK0_9MYCO</name>
<gene>
    <name evidence="17" type="ORF">MRAB57_199</name>
</gene>
<dbReference type="SUPFAM" id="SSF52833">
    <property type="entry name" value="Thioredoxin-like"/>
    <property type="match status" value="1"/>
</dbReference>
<evidence type="ECO:0000313" key="18">
    <source>
        <dbReference type="Proteomes" id="UP000240988"/>
    </source>
</evidence>
<proteinExistence type="inferred from homology"/>
<comment type="similarity">
    <text evidence="1">Belongs to the complex I 24 kDa subunit family.</text>
</comment>
<dbReference type="Proteomes" id="UP000240988">
    <property type="component" value="Unassembled WGS sequence"/>
</dbReference>
<evidence type="ECO:0000256" key="8">
    <source>
        <dbReference type="ARBA" id="ARBA00023014"/>
    </source>
</evidence>
<keyword evidence="3 15" id="KW-0001">2Fe-2S</keyword>
<dbReference type="RefSeq" id="WP_077085909.1">
    <property type="nucleotide sequence ID" value="NZ_LT721901.1"/>
</dbReference>
<feature type="region of interest" description="Disordered" evidence="16">
    <location>
        <begin position="217"/>
        <end position="256"/>
    </location>
</feature>
<evidence type="ECO:0000256" key="2">
    <source>
        <dbReference type="ARBA" id="ARBA00019898"/>
    </source>
</evidence>
<dbReference type="FunFam" id="1.10.10.1590:FF:000001">
    <property type="entry name" value="NADH-quinone oxidoreductase subunit E"/>
    <property type="match status" value="1"/>
</dbReference>
<sequence length="256" mass="27211">MTASVEGPSGERVFIRLGPPPEEPNQFVVDGAPQSYSPEVRARLEVDAKEIIARYPDKRSALLPLLHLVQAEDSYLTPAGLEFCSEQVGLTGAEVSAVGSFYTMYRRGPTGEYLVGVCTNTLCAVMGGDAIFADLKEHLGIGNDQTTGDGTVTLQHIECNAACDFAPVVMVNWEFYDNQTPESARELVDSLRSGEPKAPTRGAPLCKFRETSRILAGLPDERPDEGQGGPGAATLAGLRVAKEKGMEAPPAAGGKS</sequence>
<evidence type="ECO:0000313" key="17">
    <source>
        <dbReference type="EMBL" id="SPM32401.1"/>
    </source>
</evidence>
<dbReference type="PANTHER" id="PTHR10371">
    <property type="entry name" value="NADH DEHYDROGENASE UBIQUINONE FLAVOPROTEIN 2, MITOCHONDRIAL"/>
    <property type="match status" value="1"/>
</dbReference>
<dbReference type="PANTHER" id="PTHR10371:SF3">
    <property type="entry name" value="NADH DEHYDROGENASE [UBIQUINONE] FLAVOPROTEIN 2, MITOCHONDRIAL"/>
    <property type="match status" value="1"/>
</dbReference>
<dbReference type="InterPro" id="IPR041921">
    <property type="entry name" value="NuoE_N"/>
</dbReference>
<feature type="binding site" evidence="15">
    <location>
        <position position="163"/>
    </location>
    <ligand>
        <name>[2Fe-2S] cluster</name>
        <dbReference type="ChEBI" id="CHEBI:190135"/>
    </ligand>
</feature>
<reference evidence="17 18" key="1">
    <citation type="submission" date="2017-01" db="EMBL/GenBank/DDBJ databases">
        <authorList>
            <consortium name="Urmite Genomes"/>
        </authorList>
    </citation>
    <scope>NUCLEOTIDE SEQUENCE [LARGE SCALE GENOMIC DNA]</scope>
    <source>
        <strain evidence="17 18">AB57</strain>
    </source>
</reference>
<evidence type="ECO:0000256" key="3">
    <source>
        <dbReference type="ARBA" id="ARBA00022714"/>
    </source>
</evidence>
<evidence type="ECO:0000256" key="11">
    <source>
        <dbReference type="ARBA" id="ARBA00032788"/>
    </source>
</evidence>
<evidence type="ECO:0000256" key="13">
    <source>
        <dbReference type="ARBA" id="ARBA00047712"/>
    </source>
</evidence>
<dbReference type="Pfam" id="PF01257">
    <property type="entry name" value="2Fe-2S_thioredx"/>
    <property type="match status" value="1"/>
</dbReference>
<comment type="catalytic activity">
    <reaction evidence="13">
        <text>a quinone + NADH + 5 H(+)(in) = a quinol + NAD(+) + 4 H(+)(out)</text>
        <dbReference type="Rhea" id="RHEA:57888"/>
        <dbReference type="ChEBI" id="CHEBI:15378"/>
        <dbReference type="ChEBI" id="CHEBI:24646"/>
        <dbReference type="ChEBI" id="CHEBI:57540"/>
        <dbReference type="ChEBI" id="CHEBI:57945"/>
        <dbReference type="ChEBI" id="CHEBI:132124"/>
    </reaction>
</comment>
<evidence type="ECO:0000256" key="16">
    <source>
        <dbReference type="SAM" id="MobiDB-lite"/>
    </source>
</evidence>
<evidence type="ECO:0000256" key="4">
    <source>
        <dbReference type="ARBA" id="ARBA00022719"/>
    </source>
</evidence>
<feature type="binding site" evidence="15">
    <location>
        <position position="118"/>
    </location>
    <ligand>
        <name>[2Fe-2S] cluster</name>
        <dbReference type="ChEBI" id="CHEBI:190135"/>
    </ligand>
</feature>
<dbReference type="FunFam" id="3.40.30.10:FF:000057">
    <property type="entry name" value="NADH-quinone oxidoreductase subunit E"/>
    <property type="match status" value="1"/>
</dbReference>
<evidence type="ECO:0000256" key="9">
    <source>
        <dbReference type="ARBA" id="ARBA00023027"/>
    </source>
</evidence>
<dbReference type="Gene3D" id="3.40.30.10">
    <property type="entry name" value="Glutaredoxin"/>
    <property type="match status" value="1"/>
</dbReference>
<evidence type="ECO:0000256" key="12">
    <source>
        <dbReference type="ARBA" id="ARBA00034078"/>
    </source>
</evidence>
<keyword evidence="17" id="KW-0830">Ubiquinone</keyword>
<organism evidence="17 18">
    <name type="scientific">Mycobacterium rhizamassiliense</name>
    <dbReference type="NCBI Taxonomy" id="1841860"/>
    <lineage>
        <taxon>Bacteria</taxon>
        <taxon>Bacillati</taxon>
        <taxon>Actinomycetota</taxon>
        <taxon>Actinomycetes</taxon>
        <taxon>Mycobacteriales</taxon>
        <taxon>Mycobacteriaceae</taxon>
        <taxon>Mycobacterium</taxon>
    </lineage>
</organism>
<comment type="cofactor">
    <cofactor evidence="12">
        <name>[2Fe-2S] cluster</name>
        <dbReference type="ChEBI" id="CHEBI:190135"/>
    </cofactor>
</comment>
<comment type="function">
    <text evidence="14">NDH-1 shuttles electrons from NADH, via FMN and iron-sulfur (Fe-S) centers, to quinones in the respiratory chain. The immediate electron acceptor for the enzyme in this species is believed to be menaquinone. Couples the redox reaction to proton translocation (for every two electrons transferred, four hydrogen ions are translocated across the cytoplasmic membrane), and thus conserves the redox energy in a proton gradient.</text>
</comment>
<keyword evidence="9" id="KW-0520">NAD</keyword>
<dbReference type="InterPro" id="IPR036249">
    <property type="entry name" value="Thioredoxin-like_sf"/>
</dbReference>
<dbReference type="GO" id="GO:0051537">
    <property type="term" value="F:2 iron, 2 sulfur cluster binding"/>
    <property type="evidence" value="ECO:0007669"/>
    <property type="project" value="UniProtKB-KW"/>
</dbReference>